<evidence type="ECO:0000313" key="3">
    <source>
        <dbReference type="Proteomes" id="UP000660454"/>
    </source>
</evidence>
<feature type="transmembrane region" description="Helical" evidence="1">
    <location>
        <begin position="83"/>
        <end position="105"/>
    </location>
</feature>
<dbReference type="InterPro" id="IPR046151">
    <property type="entry name" value="DUF6153"/>
</dbReference>
<protein>
    <recommendedName>
        <fullName evidence="4">DUF2946 domain-containing protein</fullName>
    </recommendedName>
</protein>
<evidence type="ECO:0008006" key="4">
    <source>
        <dbReference type="Google" id="ProtNLM"/>
    </source>
</evidence>
<dbReference type="Proteomes" id="UP000660454">
    <property type="component" value="Unassembled WGS sequence"/>
</dbReference>
<name>A0ABQ4GYR5_9ACTN</name>
<evidence type="ECO:0000256" key="1">
    <source>
        <dbReference type="SAM" id="Phobius"/>
    </source>
</evidence>
<reference evidence="2 3" key="1">
    <citation type="submission" date="2021-01" db="EMBL/GenBank/DDBJ databases">
        <title>Whole genome shotgun sequence of Microbispora siamensis NBRC 104113.</title>
        <authorList>
            <person name="Komaki H."/>
            <person name="Tamura T."/>
        </authorList>
    </citation>
    <scope>NUCLEOTIDE SEQUENCE [LARGE SCALE GENOMIC DNA]</scope>
    <source>
        <strain evidence="2 3">NBRC 104113</strain>
    </source>
</reference>
<dbReference type="EMBL" id="BOOF01000056">
    <property type="protein sequence ID" value="GIH66579.1"/>
    <property type="molecule type" value="Genomic_DNA"/>
</dbReference>
<accession>A0ABQ4GYR5</accession>
<gene>
    <name evidence="2" type="ORF">Msi02_73960</name>
</gene>
<keyword evidence="1" id="KW-0812">Transmembrane</keyword>
<keyword evidence="3" id="KW-1185">Reference proteome</keyword>
<dbReference type="RefSeq" id="WP_204052388.1">
    <property type="nucleotide sequence ID" value="NZ_BOOF01000056.1"/>
</dbReference>
<evidence type="ECO:0000313" key="2">
    <source>
        <dbReference type="EMBL" id="GIH66579.1"/>
    </source>
</evidence>
<organism evidence="2 3">
    <name type="scientific">Microbispora siamensis</name>
    <dbReference type="NCBI Taxonomy" id="564413"/>
    <lineage>
        <taxon>Bacteria</taxon>
        <taxon>Bacillati</taxon>
        <taxon>Actinomycetota</taxon>
        <taxon>Actinomycetes</taxon>
        <taxon>Streptosporangiales</taxon>
        <taxon>Streptosporangiaceae</taxon>
        <taxon>Microbispora</taxon>
    </lineage>
</organism>
<dbReference type="Pfam" id="PF19650">
    <property type="entry name" value="DUF6153"/>
    <property type="match status" value="1"/>
</dbReference>
<comment type="caution">
    <text evidence="2">The sequence shown here is derived from an EMBL/GenBank/DDBJ whole genome shotgun (WGS) entry which is preliminary data.</text>
</comment>
<keyword evidence="1" id="KW-0472">Membrane</keyword>
<feature type="transmembrane region" description="Helical" evidence="1">
    <location>
        <begin position="12"/>
        <end position="32"/>
    </location>
</feature>
<keyword evidence="1" id="KW-1133">Transmembrane helix</keyword>
<sequence length="137" mass="14061">MTTGNAVRRLAPLGGLLLVAAVMCGLLTMHGIQPSPGPAPVPSVLTMELGHAAGTGMPMSLDSHRQDGHGSSHDGHSGGQVCLAFLLAGVGLTLVAVVTVLGWAVPMSKRPLLRRLPRGPTARPRGPTLAQLCVIRV</sequence>
<proteinExistence type="predicted"/>